<dbReference type="Gene3D" id="4.10.280.10">
    <property type="entry name" value="Helix-loop-helix DNA-binding domain"/>
    <property type="match status" value="1"/>
</dbReference>
<dbReference type="InterPro" id="IPR037208">
    <property type="entry name" value="Spo0E-like_sf"/>
</dbReference>
<dbReference type="GO" id="GO:0046983">
    <property type="term" value="F:protein dimerization activity"/>
    <property type="evidence" value="ECO:0007669"/>
    <property type="project" value="InterPro"/>
</dbReference>
<dbReference type="EMBL" id="FOES01000066">
    <property type="protein sequence ID" value="SER24994.1"/>
    <property type="molecule type" value="Genomic_DNA"/>
</dbReference>
<dbReference type="Proteomes" id="UP000199427">
    <property type="component" value="Unassembled WGS sequence"/>
</dbReference>
<dbReference type="GO" id="GO:0043937">
    <property type="term" value="P:regulation of sporulation"/>
    <property type="evidence" value="ECO:0007669"/>
    <property type="project" value="InterPro"/>
</dbReference>
<dbReference type="AlphaFoldDB" id="A0A1H9MMQ5"/>
<reference evidence="1 2" key="1">
    <citation type="submission" date="2016-10" db="EMBL/GenBank/DDBJ databases">
        <authorList>
            <person name="de Groot N.N."/>
        </authorList>
    </citation>
    <scope>NUCLEOTIDE SEQUENCE [LARGE SCALE GENOMIC DNA]</scope>
    <source>
        <strain evidence="1 2">DSM 21633</strain>
    </source>
</reference>
<gene>
    <name evidence="1" type="ORF">SAMN05216362_1668</name>
</gene>
<dbReference type="Pfam" id="PF09388">
    <property type="entry name" value="SpoOE-like"/>
    <property type="match status" value="1"/>
</dbReference>
<name>A0A1H9MMQ5_9BACI</name>
<accession>A0A1H9MMQ5</accession>
<dbReference type="InterPro" id="IPR018540">
    <property type="entry name" value="Spo0E-like"/>
</dbReference>
<sequence>MSTKTQENLTLKIESVRQEMLEAGMKLGLNHPNTIDLSHKLDQLLNKYQGLK</sequence>
<dbReference type="InterPro" id="IPR036638">
    <property type="entry name" value="HLH_DNA-bd_sf"/>
</dbReference>
<evidence type="ECO:0000313" key="1">
    <source>
        <dbReference type="EMBL" id="SER24994.1"/>
    </source>
</evidence>
<organism evidence="1 2">
    <name type="scientific">Piscibacillus halophilus</name>
    <dbReference type="NCBI Taxonomy" id="571933"/>
    <lineage>
        <taxon>Bacteria</taxon>
        <taxon>Bacillati</taxon>
        <taxon>Bacillota</taxon>
        <taxon>Bacilli</taxon>
        <taxon>Bacillales</taxon>
        <taxon>Bacillaceae</taxon>
        <taxon>Piscibacillus</taxon>
    </lineage>
</organism>
<proteinExistence type="predicted"/>
<keyword evidence="2" id="KW-1185">Reference proteome</keyword>
<protein>
    <submittedName>
        <fullName evidence="1">Spo0E like sporulation regulatory protein</fullName>
    </submittedName>
</protein>
<dbReference type="RefSeq" id="WP_091776252.1">
    <property type="nucleotide sequence ID" value="NZ_CAESCL010000023.1"/>
</dbReference>
<dbReference type="OrthoDB" id="1684520at2"/>
<dbReference type="SUPFAM" id="SSF140500">
    <property type="entry name" value="BAS1536-like"/>
    <property type="match status" value="1"/>
</dbReference>
<evidence type="ECO:0000313" key="2">
    <source>
        <dbReference type="Proteomes" id="UP000199427"/>
    </source>
</evidence>